<evidence type="ECO:0000259" key="6">
    <source>
        <dbReference type="Pfam" id="PF04892"/>
    </source>
</evidence>
<dbReference type="KEGG" id="pchi:PC41400_15165"/>
<dbReference type="Pfam" id="PF06271">
    <property type="entry name" value="RDD"/>
    <property type="match status" value="1"/>
</dbReference>
<dbReference type="RefSeq" id="WP_042227515.1">
    <property type="nucleotide sequence ID" value="NZ_CP026520.1"/>
</dbReference>
<evidence type="ECO:0000256" key="2">
    <source>
        <dbReference type="ARBA" id="ARBA00022692"/>
    </source>
</evidence>
<keyword evidence="3 5" id="KW-1133">Transmembrane helix</keyword>
<feature type="transmembrane region" description="Helical" evidence="5">
    <location>
        <begin position="6"/>
        <end position="32"/>
    </location>
</feature>
<feature type="transmembrane region" description="Helical" evidence="5">
    <location>
        <begin position="176"/>
        <end position="200"/>
    </location>
</feature>
<dbReference type="Pfam" id="PF04892">
    <property type="entry name" value="VanZ"/>
    <property type="match status" value="1"/>
</dbReference>
<protein>
    <submittedName>
        <fullName evidence="9">VanZ family protein</fullName>
    </submittedName>
</protein>
<feature type="transmembrane region" description="Helical" evidence="5">
    <location>
        <begin position="316"/>
        <end position="341"/>
    </location>
</feature>
<dbReference type="PANTHER" id="PTHR36834">
    <property type="entry name" value="MEMBRANE PROTEIN-RELATED"/>
    <property type="match status" value="1"/>
</dbReference>
<dbReference type="GO" id="GO:0016020">
    <property type="term" value="C:membrane"/>
    <property type="evidence" value="ECO:0007669"/>
    <property type="project" value="UniProtKB-SubCell"/>
</dbReference>
<proteinExistence type="predicted"/>
<organism evidence="9 10">
    <name type="scientific">Paenibacillus chitinolyticus</name>
    <dbReference type="NCBI Taxonomy" id="79263"/>
    <lineage>
        <taxon>Bacteria</taxon>
        <taxon>Bacillati</taxon>
        <taxon>Bacillota</taxon>
        <taxon>Bacilli</taxon>
        <taxon>Bacillales</taxon>
        <taxon>Paenibacillaceae</taxon>
        <taxon>Paenibacillus</taxon>
    </lineage>
</organism>
<name>A0A410WX41_9BACL</name>
<reference evidence="8 11" key="2">
    <citation type="submission" date="2022-05" db="EMBL/GenBank/DDBJ databases">
        <title>Genome Sequencing of Bee-Associated Microbes.</title>
        <authorList>
            <person name="Dunlap C."/>
        </authorList>
    </citation>
    <scope>NUCLEOTIDE SEQUENCE [LARGE SCALE GENOMIC DNA]</scope>
    <source>
        <strain evidence="8 11">NRRL B-23120</strain>
    </source>
</reference>
<dbReference type="Proteomes" id="UP001527202">
    <property type="component" value="Unassembled WGS sequence"/>
</dbReference>
<dbReference type="InterPro" id="IPR006976">
    <property type="entry name" value="VanZ-like"/>
</dbReference>
<keyword evidence="11" id="KW-1185">Reference proteome</keyword>
<feature type="transmembrane region" description="Helical" evidence="5">
    <location>
        <begin position="288"/>
        <end position="310"/>
    </location>
</feature>
<reference evidence="9 10" key="1">
    <citation type="submission" date="2018-01" db="EMBL/GenBank/DDBJ databases">
        <title>The whole genome sequencing and assembly of Paenibacillus chitinolyticus KCCM 41400 strain.</title>
        <authorList>
            <person name="Kim J.-Y."/>
            <person name="Park M.-K."/>
            <person name="Lee Y.-J."/>
            <person name="Yi H."/>
            <person name="Bahn Y.-S."/>
            <person name="Kim J.F."/>
            <person name="Lee D.-W."/>
        </authorList>
    </citation>
    <scope>NUCLEOTIDE SEQUENCE [LARGE SCALE GENOMIC DNA]</scope>
    <source>
        <strain evidence="9 10">KCCM 41400</strain>
    </source>
</reference>
<keyword evidence="2 5" id="KW-0812">Transmembrane</keyword>
<dbReference type="InterPro" id="IPR021192">
    <property type="entry name" value="UCP031578_Vanz/RDD"/>
</dbReference>
<dbReference type="EMBL" id="JAMDMJ010000055">
    <property type="protein sequence ID" value="MCY9599775.1"/>
    <property type="molecule type" value="Genomic_DNA"/>
</dbReference>
<dbReference type="InterPro" id="IPR010432">
    <property type="entry name" value="RDD"/>
</dbReference>
<gene>
    <name evidence="8" type="ORF">M5X16_28920</name>
    <name evidence="9" type="ORF">PC41400_15165</name>
</gene>
<feature type="transmembrane region" description="Helical" evidence="5">
    <location>
        <begin position="112"/>
        <end position="134"/>
    </location>
</feature>
<evidence type="ECO:0000259" key="7">
    <source>
        <dbReference type="Pfam" id="PF06271"/>
    </source>
</evidence>
<feature type="transmembrane region" description="Helical" evidence="5">
    <location>
        <begin position="44"/>
        <end position="64"/>
    </location>
</feature>
<evidence type="ECO:0000313" key="9">
    <source>
        <dbReference type="EMBL" id="QAV18944.1"/>
    </source>
</evidence>
<sequence>MFSFYLFPISYAFLTFPIAAVLFTLPFLIVQYRKYGYVHFYRALLLYLFLLYMMNAVFLIILPLPPSIHNAPPAVESYAQWIPFHFLEDILKETAVVADQPRTYLHLLKERAFLQVFFNVLLTVPFGIFLRYYFRTSWVKCLLFSIGLSLFFEITQVTGLYGIYDYPYRLFDVDDIMMNTAGGMIGYVAAEWLSSLLPKIESLDDKVDLAAKRVTYTRRGLAFLFDWFVMSPILAILAVLNVPLPYAAGVVLYFIVLPYFTNGQTLGKWIVRIRLTGKSDKITLYELFVRYGLLYLFVGGLNQLYIRAGIENLPDILMVIATFAMFLFNAWFAIHVLRCVFNRNRQLFYEKKSGTRHVIK</sequence>
<evidence type="ECO:0000256" key="5">
    <source>
        <dbReference type="SAM" id="Phobius"/>
    </source>
</evidence>
<keyword evidence="4 5" id="KW-0472">Membrane</keyword>
<comment type="subcellular location">
    <subcellularLocation>
        <location evidence="1">Membrane</location>
        <topology evidence="1">Multi-pass membrane protein</topology>
    </subcellularLocation>
</comment>
<dbReference type="OrthoDB" id="4822551at2"/>
<dbReference type="Proteomes" id="UP000288943">
    <property type="component" value="Chromosome"/>
</dbReference>
<accession>A0A410WX41</accession>
<feature type="transmembrane region" description="Helical" evidence="5">
    <location>
        <begin position="246"/>
        <end position="267"/>
    </location>
</feature>
<evidence type="ECO:0000313" key="8">
    <source>
        <dbReference type="EMBL" id="MCY9599775.1"/>
    </source>
</evidence>
<dbReference type="PIRSF" id="PIRSF031578">
    <property type="entry name" value="Uncharacterised_Vanz_RDD-cont"/>
    <property type="match status" value="1"/>
</dbReference>
<feature type="domain" description="VanZ-like" evidence="6">
    <location>
        <begin position="49"/>
        <end position="191"/>
    </location>
</feature>
<feature type="domain" description="RDD" evidence="7">
    <location>
        <begin position="216"/>
        <end position="333"/>
    </location>
</feature>
<dbReference type="EMBL" id="CP026520">
    <property type="protein sequence ID" value="QAV18944.1"/>
    <property type="molecule type" value="Genomic_DNA"/>
</dbReference>
<dbReference type="GeneID" id="95376153"/>
<evidence type="ECO:0000256" key="1">
    <source>
        <dbReference type="ARBA" id="ARBA00004141"/>
    </source>
</evidence>
<evidence type="ECO:0000313" key="10">
    <source>
        <dbReference type="Proteomes" id="UP000288943"/>
    </source>
</evidence>
<evidence type="ECO:0000256" key="3">
    <source>
        <dbReference type="ARBA" id="ARBA00022989"/>
    </source>
</evidence>
<dbReference type="InterPro" id="IPR053150">
    <property type="entry name" value="Teicoplanin_resist-assoc"/>
</dbReference>
<dbReference type="AlphaFoldDB" id="A0A410WX41"/>
<feature type="transmembrane region" description="Helical" evidence="5">
    <location>
        <begin position="221"/>
        <end position="240"/>
    </location>
</feature>
<dbReference type="PANTHER" id="PTHR36834:SF1">
    <property type="entry name" value="INTEGRAL MEMBRANE PROTEIN"/>
    <property type="match status" value="1"/>
</dbReference>
<feature type="transmembrane region" description="Helical" evidence="5">
    <location>
        <begin position="141"/>
        <end position="164"/>
    </location>
</feature>
<evidence type="ECO:0000313" key="11">
    <source>
        <dbReference type="Proteomes" id="UP001527202"/>
    </source>
</evidence>
<evidence type="ECO:0000256" key="4">
    <source>
        <dbReference type="ARBA" id="ARBA00023136"/>
    </source>
</evidence>